<reference evidence="16 17" key="1">
    <citation type="submission" date="2014-06" db="EMBL/GenBank/DDBJ databases">
        <authorList>
            <person name="Swart Estienne"/>
        </authorList>
    </citation>
    <scope>NUCLEOTIDE SEQUENCE [LARGE SCALE GENOMIC DNA]</scope>
    <source>
        <strain evidence="16 17">130c</strain>
    </source>
</reference>
<comment type="similarity">
    <text evidence="2 9">Belongs to the acid sphingomyelinase family.</text>
</comment>
<feature type="domain" description="Calcineurin-like phosphoesterase" evidence="14">
    <location>
        <begin position="234"/>
        <end position="496"/>
    </location>
</feature>
<feature type="binding site" evidence="10">
    <location>
        <position position="242"/>
    </location>
    <ligand>
        <name>Zn(2+)</name>
        <dbReference type="ChEBI" id="CHEBI:29105"/>
        <label>1</label>
    </ligand>
</feature>
<evidence type="ECO:0000256" key="13">
    <source>
        <dbReference type="SAM" id="SignalP"/>
    </source>
</evidence>
<evidence type="ECO:0000256" key="11">
    <source>
        <dbReference type="PIRSR" id="PIRSR000948-2"/>
    </source>
</evidence>
<dbReference type="InterPro" id="IPR011160">
    <property type="entry name" value="Sphingomy_PDE"/>
</dbReference>
<dbReference type="SUPFAM" id="SSF56300">
    <property type="entry name" value="Metallo-dependent phosphatases"/>
    <property type="match status" value="1"/>
</dbReference>
<feature type="binding site" evidence="10">
    <location>
        <position position="495"/>
    </location>
    <ligand>
        <name>Zn(2+)</name>
        <dbReference type="ChEBI" id="CHEBI:29105"/>
        <label>1</label>
    </ligand>
</feature>
<dbReference type="PANTHER" id="PTHR10340:SF57">
    <property type="entry name" value="METALLOPHOS DOMAIN-CONTAINING PROTEIN"/>
    <property type="match status" value="1"/>
</dbReference>
<feature type="disulfide bond" evidence="11">
    <location>
        <begin position="141"/>
        <end position="150"/>
    </location>
</feature>
<keyword evidence="7 10" id="KW-0862">Zinc</keyword>
<dbReference type="GO" id="GO:0046872">
    <property type="term" value="F:metal ion binding"/>
    <property type="evidence" value="ECO:0007669"/>
    <property type="project" value="UniProtKB-KW"/>
</dbReference>
<evidence type="ECO:0000256" key="12">
    <source>
        <dbReference type="SAM" id="MobiDB-lite"/>
    </source>
</evidence>
<dbReference type="GO" id="GO:0005576">
    <property type="term" value="C:extracellular region"/>
    <property type="evidence" value="ECO:0007669"/>
    <property type="project" value="UniProtKB-SubCell"/>
</dbReference>
<comment type="cofactor">
    <cofactor evidence="10">
        <name>Zn(2+)</name>
        <dbReference type="ChEBI" id="CHEBI:29105"/>
    </cofactor>
    <text evidence="10">Binds 2 Zn(2+) ions per subunit.</text>
</comment>
<keyword evidence="17" id="KW-1185">Reference proteome</keyword>
<sequence>MPGHHIPSRNQQGPVTKLVFLTVLGLTLLTEPSQQSYQAIFKGMNAKEKVKLADDLEYYQSAVDHIKRIIDEKSGLSSSSASDGSHKGGAKSQESKFGHKSTSIISTLTCDACWIATDLFHDLVSNYIVQDLVETAGILVCSTDLSFSICRGYVNSLKDVVIKQLEGIITSPKYLCTDALNICEQKYFELLDPNDFTGKMLADKPNVIQNDDFMNNLYETINNDSNKNLRPTFKAVHFTDVHTDFYYVSGASTQCDNIICCRKENGFPTNKSIQAGPLGAYGCDIPIDVLTTMGDYINAEINPDVIFWTGDITPHDQWHYTVDYVTEYQTWLANFMKANFSDYVIYPLEGNHDFGEANSQSFIQPDPMLDINLKLWSEWLDENAQQQYAKAGYYTQKLKLKNGTVFDKVNVVAINSQPCYQFNFYLWNERDDPGGVLQWLNETLHAIEARGEIALFISHIPPGEKSCLYQWSIRYKAITDRFQHLIRFSIFGHVHEEIHNTVNAVKSGKPIGVQYWSGSVSTFSEINPSFRVFEFDLETFLPVKISTYFLNLEEENPKWNFHHEMTDVYGMKDLSPSSFRNLSQRILNDEQTAVLYTVTKSQGAPQTRTSVCDQACRQDAFCETTNNVYLEYKDCMGEPRYSLKQDPLDTALEYLADPWIRPV</sequence>
<gene>
    <name evidence="16" type="primary">Contig8876.g9482</name>
    <name evidence="16" type="ORF">STYLEM_9652</name>
</gene>
<keyword evidence="4 10" id="KW-0479">Metal-binding</keyword>
<feature type="binding site" evidence="10">
    <location>
        <position position="351"/>
    </location>
    <ligand>
        <name>Zn(2+)</name>
        <dbReference type="ChEBI" id="CHEBI:29105"/>
        <label>2</label>
    </ligand>
</feature>
<evidence type="ECO:0000256" key="10">
    <source>
        <dbReference type="PIRSR" id="PIRSR000948-1"/>
    </source>
</evidence>
<dbReference type="SUPFAM" id="SSF47862">
    <property type="entry name" value="Saposin"/>
    <property type="match status" value="1"/>
</dbReference>
<dbReference type="PANTHER" id="PTHR10340">
    <property type="entry name" value="SPHINGOMYELIN PHOSPHODIESTERASE"/>
    <property type="match status" value="1"/>
</dbReference>
<dbReference type="AlphaFoldDB" id="A0A078AEF5"/>
<dbReference type="Proteomes" id="UP000039865">
    <property type="component" value="Unassembled WGS sequence"/>
</dbReference>
<dbReference type="GO" id="GO:0016798">
    <property type="term" value="F:hydrolase activity, acting on glycosyl bonds"/>
    <property type="evidence" value="ECO:0007669"/>
    <property type="project" value="UniProtKB-KW"/>
</dbReference>
<feature type="binding site" evidence="10">
    <location>
        <position position="311"/>
    </location>
    <ligand>
        <name>Zn(2+)</name>
        <dbReference type="ChEBI" id="CHEBI:29105"/>
        <label>2</label>
    </ligand>
</feature>
<proteinExistence type="inferred from homology"/>
<comment type="subcellular location">
    <subcellularLocation>
        <location evidence="1">Secreted</location>
    </subcellularLocation>
</comment>
<comment type="function">
    <text evidence="9">Converts sphingomyelin to ceramide.</text>
</comment>
<dbReference type="PIRSF" id="PIRSF000948">
    <property type="entry name" value="Sphingomy_PDE"/>
    <property type="match status" value="1"/>
</dbReference>
<dbReference type="CDD" id="cd00842">
    <property type="entry name" value="MPP_ASMase"/>
    <property type="match status" value="1"/>
</dbReference>
<evidence type="ECO:0000259" key="14">
    <source>
        <dbReference type="Pfam" id="PF00149"/>
    </source>
</evidence>
<dbReference type="InterPro" id="IPR011001">
    <property type="entry name" value="Saposin-like"/>
</dbReference>
<feature type="domain" description="Sphingomyelin phosphodiesterase C-terminal" evidence="15">
    <location>
        <begin position="524"/>
        <end position="637"/>
    </location>
</feature>
<dbReference type="InParanoid" id="A0A078AEF5"/>
<dbReference type="InterPro" id="IPR041805">
    <property type="entry name" value="ASMase/PPN1_MPP"/>
</dbReference>
<feature type="binding site" evidence="10">
    <location>
        <position position="459"/>
    </location>
    <ligand>
        <name>Zn(2+)</name>
        <dbReference type="ChEBI" id="CHEBI:29105"/>
        <label>2</label>
    </ligand>
</feature>
<feature type="binding site" evidence="10">
    <location>
        <position position="493"/>
    </location>
    <ligand>
        <name>Zn(2+)</name>
        <dbReference type="ChEBI" id="CHEBI:29105"/>
        <label>2</label>
    </ligand>
</feature>
<evidence type="ECO:0000256" key="6">
    <source>
        <dbReference type="ARBA" id="ARBA00022801"/>
    </source>
</evidence>
<keyword evidence="11" id="KW-1015">Disulfide bond</keyword>
<dbReference type="Pfam" id="PF19272">
    <property type="entry name" value="ASMase_C"/>
    <property type="match status" value="1"/>
</dbReference>
<dbReference type="InterPro" id="IPR029052">
    <property type="entry name" value="Metallo-depent_PP-like"/>
</dbReference>
<evidence type="ECO:0000256" key="2">
    <source>
        <dbReference type="ARBA" id="ARBA00008234"/>
    </source>
</evidence>
<evidence type="ECO:0000256" key="8">
    <source>
        <dbReference type="ARBA" id="ARBA00023180"/>
    </source>
</evidence>
<accession>A0A078AEF5</accession>
<feature type="binding site" evidence="10">
    <location>
        <position position="240"/>
    </location>
    <ligand>
        <name>Zn(2+)</name>
        <dbReference type="ChEBI" id="CHEBI:29105"/>
        <label>1</label>
    </ligand>
</feature>
<dbReference type="GO" id="GO:0016020">
    <property type="term" value="C:membrane"/>
    <property type="evidence" value="ECO:0007669"/>
    <property type="project" value="GOC"/>
</dbReference>
<feature type="disulfide bond" evidence="11">
    <location>
        <begin position="261"/>
        <end position="283"/>
    </location>
</feature>
<dbReference type="InterPro" id="IPR004843">
    <property type="entry name" value="Calcineurin-like_PHP"/>
</dbReference>
<keyword evidence="8" id="KW-0325">Glycoprotein</keyword>
<dbReference type="InterPro" id="IPR045473">
    <property type="entry name" value="ASM_C"/>
</dbReference>
<evidence type="ECO:0000256" key="4">
    <source>
        <dbReference type="ARBA" id="ARBA00022723"/>
    </source>
</evidence>
<feature type="disulfide bond" evidence="11">
    <location>
        <begin position="113"/>
        <end position="176"/>
    </location>
</feature>
<evidence type="ECO:0000313" key="17">
    <source>
        <dbReference type="Proteomes" id="UP000039865"/>
    </source>
</evidence>
<feature type="disulfide bond" evidence="11">
    <location>
        <begin position="255"/>
        <end position="260"/>
    </location>
</feature>
<organism evidence="16 17">
    <name type="scientific">Stylonychia lemnae</name>
    <name type="common">Ciliate</name>
    <dbReference type="NCBI Taxonomy" id="5949"/>
    <lineage>
        <taxon>Eukaryota</taxon>
        <taxon>Sar</taxon>
        <taxon>Alveolata</taxon>
        <taxon>Ciliophora</taxon>
        <taxon>Intramacronucleata</taxon>
        <taxon>Spirotrichea</taxon>
        <taxon>Stichotrichia</taxon>
        <taxon>Sporadotrichida</taxon>
        <taxon>Oxytrichidae</taxon>
        <taxon>Stylonychinae</taxon>
        <taxon>Stylonychia</taxon>
    </lineage>
</organism>
<evidence type="ECO:0000256" key="9">
    <source>
        <dbReference type="PIRNR" id="PIRNR000948"/>
    </source>
</evidence>
<evidence type="ECO:0000256" key="7">
    <source>
        <dbReference type="ARBA" id="ARBA00022833"/>
    </source>
</evidence>
<dbReference type="Gene3D" id="3.60.21.10">
    <property type="match status" value="1"/>
</dbReference>
<feature type="signal peptide" evidence="13">
    <location>
        <begin position="1"/>
        <end position="29"/>
    </location>
</feature>
<evidence type="ECO:0000313" key="16">
    <source>
        <dbReference type="EMBL" id="CDW80649.1"/>
    </source>
</evidence>
<keyword evidence="6 9" id="KW-0378">Hydrolase</keyword>
<feature type="binding site" evidence="10">
    <location>
        <position position="311"/>
    </location>
    <ligand>
        <name>Zn(2+)</name>
        <dbReference type="ChEBI" id="CHEBI:29105"/>
        <label>1</label>
    </ligand>
</feature>
<dbReference type="GO" id="GO:0006685">
    <property type="term" value="P:sphingomyelin catabolic process"/>
    <property type="evidence" value="ECO:0007669"/>
    <property type="project" value="UniProtKB-UniRule"/>
</dbReference>
<keyword evidence="9" id="KW-0326">Glycosidase</keyword>
<name>A0A078AEF5_STYLE</name>
<evidence type="ECO:0000256" key="1">
    <source>
        <dbReference type="ARBA" id="ARBA00004613"/>
    </source>
</evidence>
<feature type="chain" id="PRO_5001729395" description="Sphingomyelin phosphodiesterase" evidence="13">
    <location>
        <begin position="30"/>
        <end position="663"/>
    </location>
</feature>
<dbReference type="GO" id="GO:0004767">
    <property type="term" value="F:sphingomyelin phosphodiesterase activity"/>
    <property type="evidence" value="ECO:0007669"/>
    <property type="project" value="UniProtKB-UniRule"/>
</dbReference>
<dbReference type="EMBL" id="CCKQ01009180">
    <property type="protein sequence ID" value="CDW80649.1"/>
    <property type="molecule type" value="Genomic_DNA"/>
</dbReference>
<evidence type="ECO:0000256" key="3">
    <source>
        <dbReference type="ARBA" id="ARBA00022525"/>
    </source>
</evidence>
<evidence type="ECO:0000256" key="5">
    <source>
        <dbReference type="ARBA" id="ARBA00022729"/>
    </source>
</evidence>
<keyword evidence="5 13" id="KW-0732">Signal</keyword>
<protein>
    <recommendedName>
        <fullName evidence="9">Sphingomyelin phosphodiesterase</fullName>
    </recommendedName>
</protein>
<dbReference type="Pfam" id="PF00149">
    <property type="entry name" value="Metallophos"/>
    <property type="match status" value="1"/>
</dbReference>
<dbReference type="OrthoDB" id="286449at2759"/>
<feature type="disulfide bond" evidence="11">
    <location>
        <begin position="419"/>
        <end position="467"/>
    </location>
</feature>
<feature type="region of interest" description="Disordered" evidence="12">
    <location>
        <begin position="75"/>
        <end position="95"/>
    </location>
</feature>
<evidence type="ECO:0000259" key="15">
    <source>
        <dbReference type="Pfam" id="PF19272"/>
    </source>
</evidence>
<feature type="disulfide bond" evidence="11">
    <location>
        <begin position="612"/>
        <end position="616"/>
    </location>
</feature>
<feature type="disulfide bond" evidence="11">
    <location>
        <begin position="110"/>
        <end position="183"/>
    </location>
</feature>
<keyword evidence="3" id="KW-0964">Secreted</keyword>